<dbReference type="GO" id="GO:0005524">
    <property type="term" value="F:ATP binding"/>
    <property type="evidence" value="ECO:0007669"/>
    <property type="project" value="UniProtKB-KW"/>
</dbReference>
<evidence type="ECO:0000259" key="11">
    <source>
        <dbReference type="PROSITE" id="PS51199"/>
    </source>
</evidence>
<dbReference type="InterPro" id="IPR027417">
    <property type="entry name" value="P-loop_NTPase"/>
</dbReference>
<dbReference type="PANTHER" id="PTHR30153">
    <property type="entry name" value="REPLICATIVE DNA HELICASE DNAB"/>
    <property type="match status" value="1"/>
</dbReference>
<name>A0A1Z1MA27_RHOCN</name>
<dbReference type="PANTHER" id="PTHR30153:SF2">
    <property type="entry name" value="REPLICATIVE DNA HELICASE"/>
    <property type="match status" value="1"/>
</dbReference>
<dbReference type="SUPFAM" id="SSF52540">
    <property type="entry name" value="P-loop containing nucleoside triphosphate hydrolases"/>
    <property type="match status" value="1"/>
</dbReference>
<dbReference type="Pfam" id="PF03796">
    <property type="entry name" value="DnaB_C"/>
    <property type="match status" value="1"/>
</dbReference>
<dbReference type="InterPro" id="IPR007694">
    <property type="entry name" value="DNA_helicase_DnaB-like_C"/>
</dbReference>
<keyword evidence="8" id="KW-0413">Isomerase</keyword>
<dbReference type="SUPFAM" id="SSF48024">
    <property type="entry name" value="N-terminal domain of DnaB helicase"/>
    <property type="match status" value="1"/>
</dbReference>
<dbReference type="Gene3D" id="3.40.50.300">
    <property type="entry name" value="P-loop containing nucleotide triphosphate hydrolases"/>
    <property type="match status" value="2"/>
</dbReference>
<dbReference type="AlphaFoldDB" id="A0A1Z1MA27"/>
<evidence type="ECO:0000256" key="3">
    <source>
        <dbReference type="ARBA" id="ARBA00022741"/>
    </source>
</evidence>
<dbReference type="InterPro" id="IPR007693">
    <property type="entry name" value="DNA_helicase_DnaB-like_N"/>
</dbReference>
<dbReference type="Gene3D" id="1.10.860.10">
    <property type="entry name" value="DNAb Helicase, Chain A"/>
    <property type="match status" value="1"/>
</dbReference>
<keyword evidence="7" id="KW-0238">DNA-binding</keyword>
<dbReference type="GO" id="GO:0005829">
    <property type="term" value="C:cytosol"/>
    <property type="evidence" value="ECO:0007669"/>
    <property type="project" value="TreeGrafter"/>
</dbReference>
<keyword evidence="12" id="KW-0150">Chloroplast</keyword>
<dbReference type="RefSeq" id="YP_009394211.1">
    <property type="nucleotide sequence ID" value="NC_035271.1"/>
</dbReference>
<dbReference type="InterPro" id="IPR016136">
    <property type="entry name" value="DNA_helicase_N/primase_C"/>
</dbReference>
<evidence type="ECO:0000256" key="7">
    <source>
        <dbReference type="ARBA" id="ARBA00023125"/>
    </source>
</evidence>
<keyword evidence="12" id="KW-0934">Plastid</keyword>
<evidence type="ECO:0000256" key="1">
    <source>
        <dbReference type="ARBA" id="ARBA00008428"/>
    </source>
</evidence>
<comment type="catalytic activity">
    <reaction evidence="10">
        <text>ATP + H2O = ADP + phosphate + H(+)</text>
        <dbReference type="Rhea" id="RHEA:13065"/>
        <dbReference type="ChEBI" id="CHEBI:15377"/>
        <dbReference type="ChEBI" id="CHEBI:15378"/>
        <dbReference type="ChEBI" id="CHEBI:30616"/>
        <dbReference type="ChEBI" id="CHEBI:43474"/>
        <dbReference type="ChEBI" id="CHEBI:456216"/>
        <dbReference type="EC" id="5.6.2.3"/>
    </reaction>
</comment>
<evidence type="ECO:0000256" key="2">
    <source>
        <dbReference type="ARBA" id="ARBA00022705"/>
    </source>
</evidence>
<evidence type="ECO:0000256" key="6">
    <source>
        <dbReference type="ARBA" id="ARBA00022840"/>
    </source>
</evidence>
<keyword evidence="3" id="KW-0547">Nucleotide-binding</keyword>
<accession>A0A1Z1MA27</accession>
<geneLocation type="chloroplast" evidence="12"/>
<sequence>MSELYKNKFIPQNYLAEEILIGILLIYPNIFNSVTDIIKKDFFFLESNQIIYLNLLEIHKNRDINIVTLFYQLESNKLFKKIGGLKNLMKMMKQSQVFMCSSNKNNYTEELIKLINSSYIRRLLIQYGHNVIKIGYIGRMKNQYIYHKILSYLNFTEKEVGNSTNNNVLEIKNLVSKQLIEIKYQKVYTLKNIKNEFLKSGFTELDNIISGLPDGNLIIIAGRPSIGKTSLAINIAYNVFFNQKISVSIFSLEMSSKEIVNKLISIASKAELNETTINNLDKKQWKSITSICFKLLSNNIYINDKDSVEISDIEYIAKKLKKKDQRIRLIIIDYLQLIGFSLETNKKYNRSQELGYITRKLKLLAQFLQIPIVVLSQLNRNIEARTNKEPLLSDLKESGCIQSRTNINIFNNLINEINISSIRTYLNSVTYKSKNNYKTKIHIFQKYIFKCQAIKIKILLTSNHSYLSQIKWIKLNQILLSTTINRKELKRCYFILKKHVKQIIFDNYYKSYDVNKNSNFSLVCKSIIIHNSIEQDADIILMLYKRKEEIDNSREEKTINIKIAKNRNGISGSCKMLFIPKTNAFRDISTIEIN</sequence>
<comment type="similarity">
    <text evidence="1">Belongs to the helicase family. DnaB subfamily.</text>
</comment>
<evidence type="ECO:0000256" key="9">
    <source>
        <dbReference type="ARBA" id="ARBA00044969"/>
    </source>
</evidence>
<dbReference type="GO" id="GO:0043139">
    <property type="term" value="F:5'-3' DNA helicase activity"/>
    <property type="evidence" value="ECO:0007669"/>
    <property type="project" value="UniProtKB-EC"/>
</dbReference>
<evidence type="ECO:0000256" key="10">
    <source>
        <dbReference type="ARBA" id="ARBA00048954"/>
    </source>
</evidence>
<dbReference type="GO" id="GO:0006260">
    <property type="term" value="P:DNA replication"/>
    <property type="evidence" value="ECO:0007669"/>
    <property type="project" value="UniProtKB-KW"/>
</dbReference>
<organism evidence="12">
    <name type="scientific">Rhodomela confervoides</name>
    <name type="common">Red alga</name>
    <dbReference type="NCBI Taxonomy" id="35163"/>
    <lineage>
        <taxon>Eukaryota</taxon>
        <taxon>Rhodophyta</taxon>
        <taxon>Florideophyceae</taxon>
        <taxon>Rhodymeniophycidae</taxon>
        <taxon>Ceramiales</taxon>
        <taxon>Rhodomelaceae</taxon>
        <taxon>Rhodomela</taxon>
    </lineage>
</organism>
<keyword evidence="6" id="KW-0067">ATP-binding</keyword>
<protein>
    <recommendedName>
        <fullName evidence="9">DNA 5'-3' helicase</fullName>
        <ecNumber evidence="9">5.6.2.3</ecNumber>
    </recommendedName>
</protein>
<evidence type="ECO:0000256" key="5">
    <source>
        <dbReference type="ARBA" id="ARBA00022806"/>
    </source>
</evidence>
<dbReference type="GO" id="GO:0016787">
    <property type="term" value="F:hydrolase activity"/>
    <property type="evidence" value="ECO:0007669"/>
    <property type="project" value="UniProtKB-KW"/>
</dbReference>
<evidence type="ECO:0000256" key="8">
    <source>
        <dbReference type="ARBA" id="ARBA00023235"/>
    </source>
</evidence>
<keyword evidence="5 12" id="KW-0347">Helicase</keyword>
<feature type="domain" description="SF4 helicase" evidence="11">
    <location>
        <begin position="191"/>
        <end position="399"/>
    </location>
</feature>
<dbReference type="InterPro" id="IPR036185">
    <property type="entry name" value="DNA_heli_DnaB-like_N_sf"/>
</dbReference>
<proteinExistence type="inferred from homology"/>
<evidence type="ECO:0000256" key="4">
    <source>
        <dbReference type="ARBA" id="ARBA00022801"/>
    </source>
</evidence>
<gene>
    <name evidence="12" type="primary">dnaB</name>
</gene>
<dbReference type="EMBL" id="MF101424">
    <property type="protein sequence ID" value="ARW62773.1"/>
    <property type="molecule type" value="Genomic_DNA"/>
</dbReference>
<evidence type="ECO:0000313" key="12">
    <source>
        <dbReference type="EMBL" id="ARW62773.1"/>
    </source>
</evidence>
<dbReference type="Pfam" id="PF00772">
    <property type="entry name" value="DnaB"/>
    <property type="match status" value="1"/>
</dbReference>
<dbReference type="GeneID" id="33356031"/>
<dbReference type="EC" id="5.6.2.3" evidence="9"/>
<dbReference type="PROSITE" id="PS51199">
    <property type="entry name" value="SF4_HELICASE"/>
    <property type="match status" value="1"/>
</dbReference>
<dbReference type="GO" id="GO:0003677">
    <property type="term" value="F:DNA binding"/>
    <property type="evidence" value="ECO:0007669"/>
    <property type="project" value="UniProtKB-KW"/>
</dbReference>
<keyword evidence="2" id="KW-0235">DNA replication</keyword>
<keyword evidence="4" id="KW-0378">Hydrolase</keyword>
<reference evidence="12" key="1">
    <citation type="journal article" date="2017" name="J. Phycol.">
        <title>Analysis of chloroplast genomes and a supermatrix inform reclassification of the Rhodomelaceae (Rhodophyta).</title>
        <authorList>
            <person name="Diaz-Tapia P."/>
            <person name="Maggs C.A."/>
            <person name="West J.A."/>
            <person name="Verbruggen H."/>
        </authorList>
    </citation>
    <scope>NUCLEOTIDE SEQUENCE</scope>
    <source>
        <strain evidence="12">PD508</strain>
    </source>
</reference>